<protein>
    <submittedName>
        <fullName evidence="1">GntR family transcriptional regulator</fullName>
    </submittedName>
</protein>
<keyword evidence="2" id="KW-1185">Reference proteome</keyword>
<organism evidence="1 2">
    <name type="scientific">Imbroritus primus</name>
    <dbReference type="NCBI Taxonomy" id="3058603"/>
    <lineage>
        <taxon>Bacteria</taxon>
        <taxon>Pseudomonadati</taxon>
        <taxon>Pseudomonadota</taxon>
        <taxon>Betaproteobacteria</taxon>
        <taxon>Burkholderiales</taxon>
        <taxon>Burkholderiaceae</taxon>
        <taxon>Imbroritus</taxon>
    </lineage>
</organism>
<evidence type="ECO:0000313" key="2">
    <source>
        <dbReference type="Proteomes" id="UP000004277"/>
    </source>
</evidence>
<name>A0ACD3SRT8_9BURK</name>
<dbReference type="Proteomes" id="UP000004277">
    <property type="component" value="Unassembled WGS sequence"/>
</dbReference>
<proteinExistence type="predicted"/>
<gene>
    <name evidence="1" type="ORF">MW7_009220</name>
</gene>
<accession>A0ACD3SRT8</accession>
<dbReference type="EMBL" id="AKCV02000015">
    <property type="protein sequence ID" value="TMS58869.1"/>
    <property type="molecule type" value="Genomic_DNA"/>
</dbReference>
<reference evidence="1" key="1">
    <citation type="submission" date="2019-05" db="EMBL/GenBank/DDBJ databases">
        <title>Revised genome assembly of Burkholderiaceae (previously Ralstonia) sp. PBA.</title>
        <authorList>
            <person name="Gan H.M."/>
        </authorList>
    </citation>
    <scope>NUCLEOTIDE SEQUENCE</scope>
    <source>
        <strain evidence="1">PBA</strain>
    </source>
</reference>
<comment type="caution">
    <text evidence="1">The sequence shown here is derived from an EMBL/GenBank/DDBJ whole genome shotgun (WGS) entry which is preliminary data.</text>
</comment>
<evidence type="ECO:0000313" key="1">
    <source>
        <dbReference type="EMBL" id="TMS58869.1"/>
    </source>
</evidence>
<sequence length="260" mass="28845">MESKPATTVSRRFNHGPAPADTPLYKHVKDQIIEALRTGEWRPGDILPSESRLAERYDVGISTIRAAVSELAAAGVLVRRQGKGTFVAIHGDQQNLFRFFHVVRNDGTRILPVSTLLSFSKSTADEQTAEILALPRSRQKAGVYRISNMLKVDGTPVIVSEMVVPVEMFPGLTKAQLQQGSTLYAVYQRHFGITITRSSERLASAGADAFAAEHFGIELGAPVLEVRRVAYTFGDKPVEVRHSRIDTRNYHYRLEEGDQV</sequence>